<evidence type="ECO:0000259" key="6">
    <source>
        <dbReference type="Pfam" id="PF25320"/>
    </source>
</evidence>
<dbReference type="InterPro" id="IPR019337">
    <property type="entry name" value="Telomere_length_regulation_dom"/>
</dbReference>
<evidence type="ECO:0008006" key="9">
    <source>
        <dbReference type="Google" id="ProtNLM"/>
    </source>
</evidence>
<dbReference type="InterPro" id="IPR038528">
    <property type="entry name" value="TEL2_C_sf"/>
</dbReference>
<feature type="compositionally biased region" description="Polar residues" evidence="4">
    <location>
        <begin position="720"/>
        <end position="742"/>
    </location>
</feature>
<dbReference type="EnsemblMetazoa" id="AALFPA23_009345.R12840">
    <property type="protein sequence ID" value="AALFPA23_009345.P12840"/>
    <property type="gene ID" value="AALFPA23_009345"/>
</dbReference>
<dbReference type="InterPro" id="IPR051970">
    <property type="entry name" value="TEL2_Regulation"/>
</dbReference>
<evidence type="ECO:0000256" key="3">
    <source>
        <dbReference type="ARBA" id="ARBA00022490"/>
    </source>
</evidence>
<dbReference type="RefSeq" id="XP_062702577.1">
    <property type="nucleotide sequence ID" value="XM_062846593.1"/>
</dbReference>
<dbReference type="Pfam" id="PF10193">
    <property type="entry name" value="Telomere_reg-2"/>
    <property type="match status" value="1"/>
</dbReference>
<comment type="similarity">
    <text evidence="2">Belongs to the TEL2 family.</text>
</comment>
<reference evidence="8" key="1">
    <citation type="journal article" date="2015" name="Proc. Natl. Acad. Sci. U.S.A.">
        <title>Genome sequence of the Asian Tiger mosquito, Aedes albopictus, reveals insights into its biology, genetics, and evolution.</title>
        <authorList>
            <person name="Chen X.G."/>
            <person name="Jiang X."/>
            <person name="Gu J."/>
            <person name="Xu M."/>
            <person name="Wu Y."/>
            <person name="Deng Y."/>
            <person name="Zhang C."/>
            <person name="Bonizzoni M."/>
            <person name="Dermauw W."/>
            <person name="Vontas J."/>
            <person name="Armbruster P."/>
            <person name="Huang X."/>
            <person name="Yang Y."/>
            <person name="Zhang H."/>
            <person name="He W."/>
            <person name="Peng H."/>
            <person name="Liu Y."/>
            <person name="Wu K."/>
            <person name="Chen J."/>
            <person name="Lirakis M."/>
            <person name="Topalis P."/>
            <person name="Van Leeuwen T."/>
            <person name="Hall A.B."/>
            <person name="Jiang X."/>
            <person name="Thorpe C."/>
            <person name="Mueller R.L."/>
            <person name="Sun C."/>
            <person name="Waterhouse R.M."/>
            <person name="Yan G."/>
            <person name="Tu Z.J."/>
            <person name="Fang X."/>
            <person name="James A.A."/>
        </authorList>
    </citation>
    <scope>NUCLEOTIDE SEQUENCE [LARGE SCALE GENOMIC DNA]</scope>
    <source>
        <strain evidence="8">Foshan</strain>
    </source>
</reference>
<protein>
    <recommendedName>
        <fullName evidence="9">Telomere length regulation protein TEL2 homolog</fullName>
    </recommendedName>
</protein>
<dbReference type="PANTHER" id="PTHR15830">
    <property type="entry name" value="TELOMERE LENGTH REGULATION PROTEIN TEL2 FAMILY MEMBER"/>
    <property type="match status" value="1"/>
</dbReference>
<reference evidence="7" key="2">
    <citation type="submission" date="2025-05" db="UniProtKB">
        <authorList>
            <consortium name="EnsemblMetazoa"/>
        </authorList>
    </citation>
    <scope>IDENTIFICATION</scope>
    <source>
        <strain evidence="7">Foshan</strain>
    </source>
</reference>
<feature type="domain" description="TELO2 ARM repeat" evidence="6">
    <location>
        <begin position="375"/>
        <end position="455"/>
    </location>
</feature>
<sequence length="948" mass="108562">MCVPYICPISVMMHRDVGDRKSSLQTCTLELSALLQTVPEIRSEQQLDAIRRQLDRLLECLPGPRTPEQLIGCDEDQRALDWKKYASDQYPDLLDELIGRFDREFPGKVPDLDPMIVRIFAVDYNHVYVVESLAVLTAADKLDRNREVLPFILSRLVHDGDYLGGCFVELSLKQVEPESDNDAQKHPYWNKSEQLIQIVTNIPNKVANVLQRDTPDTFLPERYSQIMLQHMLKAIDSLARMTNLHSYLSHDTTFLAKLFSKLIVDYNFDKRSRHLQLTLQILADWARSNDCKQRQLIAAICTGLSRPATEVVAQMALREGIDLINLLGDHGLTGDWKYVLAKKIPLYCSFTHDSIVENLMYLLARVCETEMKSLSLELVTVWSSRTSIQKTSFEQHMYLSKLLVLSMTYLDQSKTGKLTAAEMREYRRLLFGGLKCHLESPVKEMRCVGMIVAEVILGFFDASHVEEANMLKFDYEGFDKDTLVLVDCLRNYKNRCRFIEDQLSQNLICSTNEPVDQLIEKLFESGSSDITQTLSYKSLDSQTAELPITQVEELSLKSSDIKIATKHAGSDYSELDSDDDLEPYDMSNDTRLDQEQHRPKYLLDLREILLDTSDQQPPVRFELAIEAAPELIEQQLPNNDLKLALDLLQIILPLEARVYMENFQELKFSALIAICTSYPKECAEYICREFHSDLSKYALNRRILMLDILAQTAKVLSNLDSSDNRTKTNPIQNPDIPTSPKNTLDLKFREENELLRKRQLAEQIVRERIAGKTRHITSSHRSSGASTATTNKPPARNRFSDVAGWFFFPLLRGFGAKQFLFTANLKFQYDADSLLLTSFLQTLSILMICAENCPIGRKFARELLNLSVMLRFSEEPKVRLSVLQVLSSIFLALPKAILRQDFYMDMVELKQWLEECVQASVVKADPNEDCREFARNVLVMCYSALAED</sequence>
<feature type="region of interest" description="Disordered" evidence="4">
    <location>
        <begin position="774"/>
        <end position="795"/>
    </location>
</feature>
<dbReference type="PROSITE" id="PS00018">
    <property type="entry name" value="EF_HAND_1"/>
    <property type="match status" value="1"/>
</dbReference>
<keyword evidence="8" id="KW-1185">Reference proteome</keyword>
<proteinExistence type="inferred from homology"/>
<name>A0ABM1YI12_AEDAL</name>
<evidence type="ECO:0000259" key="5">
    <source>
        <dbReference type="Pfam" id="PF10193"/>
    </source>
</evidence>
<dbReference type="InterPro" id="IPR057348">
    <property type="entry name" value="TELO2_ARM"/>
</dbReference>
<evidence type="ECO:0000256" key="4">
    <source>
        <dbReference type="SAM" id="MobiDB-lite"/>
    </source>
</evidence>
<dbReference type="Gene3D" id="1.25.40.720">
    <property type="entry name" value="Telomere length regulation protein 2, C-terminal domain"/>
    <property type="match status" value="2"/>
</dbReference>
<dbReference type="Proteomes" id="UP000069940">
    <property type="component" value="Unassembled WGS sequence"/>
</dbReference>
<dbReference type="InterPro" id="IPR018247">
    <property type="entry name" value="EF_Hand_1_Ca_BS"/>
</dbReference>
<evidence type="ECO:0000313" key="8">
    <source>
        <dbReference type="Proteomes" id="UP000069940"/>
    </source>
</evidence>
<dbReference type="PANTHER" id="PTHR15830:SF10">
    <property type="entry name" value="TELOMERE LENGTH REGULATION PROTEIN TEL2 HOMOLOG"/>
    <property type="match status" value="1"/>
</dbReference>
<comment type="subcellular location">
    <subcellularLocation>
        <location evidence="1">Cytoplasm</location>
    </subcellularLocation>
</comment>
<evidence type="ECO:0000256" key="1">
    <source>
        <dbReference type="ARBA" id="ARBA00004496"/>
    </source>
</evidence>
<organism evidence="7 8">
    <name type="scientific">Aedes albopictus</name>
    <name type="common">Asian tiger mosquito</name>
    <name type="synonym">Stegomyia albopicta</name>
    <dbReference type="NCBI Taxonomy" id="7160"/>
    <lineage>
        <taxon>Eukaryota</taxon>
        <taxon>Metazoa</taxon>
        <taxon>Ecdysozoa</taxon>
        <taxon>Arthropoda</taxon>
        <taxon>Hexapoda</taxon>
        <taxon>Insecta</taxon>
        <taxon>Pterygota</taxon>
        <taxon>Neoptera</taxon>
        <taxon>Endopterygota</taxon>
        <taxon>Diptera</taxon>
        <taxon>Nematocera</taxon>
        <taxon>Culicoidea</taxon>
        <taxon>Culicidae</taxon>
        <taxon>Culicinae</taxon>
        <taxon>Aedini</taxon>
        <taxon>Aedes</taxon>
        <taxon>Stegomyia</taxon>
    </lineage>
</organism>
<keyword evidence="3" id="KW-0963">Cytoplasm</keyword>
<accession>A0ABM1YI12</accession>
<feature type="domain" description="Telomere length regulation protein conserved" evidence="5">
    <location>
        <begin position="599"/>
        <end position="713"/>
    </location>
</feature>
<dbReference type="GeneID" id="134285564"/>
<evidence type="ECO:0000256" key="2">
    <source>
        <dbReference type="ARBA" id="ARBA00006133"/>
    </source>
</evidence>
<dbReference type="Pfam" id="PF25320">
    <property type="entry name" value="TELO2_ARM"/>
    <property type="match status" value="1"/>
</dbReference>
<evidence type="ECO:0000313" key="7">
    <source>
        <dbReference type="EnsemblMetazoa" id="AALFPA23_009345.P12840"/>
    </source>
</evidence>
<feature type="region of interest" description="Disordered" evidence="4">
    <location>
        <begin position="720"/>
        <end position="743"/>
    </location>
</feature>
<feature type="compositionally biased region" description="Polar residues" evidence="4">
    <location>
        <begin position="779"/>
        <end position="792"/>
    </location>
</feature>